<evidence type="ECO:0000256" key="1">
    <source>
        <dbReference type="ARBA" id="ARBA00023172"/>
    </source>
</evidence>
<dbReference type="AlphaFoldDB" id="A0A6P2CJK4"/>
<sequence>MFLYAYRHTYAQRHADAGVPVDVLRQLMDHRLMETTQAYYRVGEERRRDAVERVTTMQFDRHGNKIWRETKALLDAEHVRRAVGEVAVPYGACSEPSNIAAGGQDCPVRFRCVGCSHFSTDVSYLPDLEAYLADLLRSRERLRSTHIADEWATAEAMPSDDEITRIRSLISRIQTDVDDLPAAERRRIDESIAVVRRARSQVVGLGTPRIRQQVPDIRPDRGA</sequence>
<gene>
    <name evidence="2" type="ORF">DW322_20965</name>
</gene>
<reference evidence="2 3" key="1">
    <citation type="submission" date="2018-07" db="EMBL/GenBank/DDBJ databases">
        <title>Genome sequence of Rhodococcus rhodnii ATCC 35071 from Rhodnius prolixus.</title>
        <authorList>
            <person name="Patel V."/>
            <person name="Vogel K.J."/>
        </authorList>
    </citation>
    <scope>NUCLEOTIDE SEQUENCE [LARGE SCALE GENOMIC DNA]</scope>
    <source>
        <strain evidence="2 3">ATCC 35071</strain>
    </source>
</reference>
<accession>A0A6P2CJK4</accession>
<name>A0A6P2CJK4_9NOCA</name>
<dbReference type="SUPFAM" id="SSF56349">
    <property type="entry name" value="DNA breaking-rejoining enzymes"/>
    <property type="match status" value="1"/>
</dbReference>
<organism evidence="2 3">
    <name type="scientific">Rhodococcus rhodnii</name>
    <dbReference type="NCBI Taxonomy" id="38312"/>
    <lineage>
        <taxon>Bacteria</taxon>
        <taxon>Bacillati</taxon>
        <taxon>Actinomycetota</taxon>
        <taxon>Actinomycetes</taxon>
        <taxon>Mycobacteriales</taxon>
        <taxon>Nocardiaceae</taxon>
        <taxon>Rhodococcus</taxon>
    </lineage>
</organism>
<evidence type="ECO:0000313" key="2">
    <source>
        <dbReference type="EMBL" id="TXG92954.1"/>
    </source>
</evidence>
<proteinExistence type="predicted"/>
<dbReference type="GO" id="GO:0003677">
    <property type="term" value="F:DNA binding"/>
    <property type="evidence" value="ECO:0007669"/>
    <property type="project" value="InterPro"/>
</dbReference>
<dbReference type="Proteomes" id="UP000471120">
    <property type="component" value="Unassembled WGS sequence"/>
</dbReference>
<dbReference type="InterPro" id="IPR011010">
    <property type="entry name" value="DNA_brk_join_enz"/>
</dbReference>
<dbReference type="GO" id="GO:0006310">
    <property type="term" value="P:DNA recombination"/>
    <property type="evidence" value="ECO:0007669"/>
    <property type="project" value="UniProtKB-KW"/>
</dbReference>
<protein>
    <submittedName>
        <fullName evidence="2">Transposase</fullName>
    </submittedName>
</protein>
<comment type="caution">
    <text evidence="2">The sequence shown here is derived from an EMBL/GenBank/DDBJ whole genome shotgun (WGS) entry which is preliminary data.</text>
</comment>
<dbReference type="Gene3D" id="1.10.443.10">
    <property type="entry name" value="Intergrase catalytic core"/>
    <property type="match status" value="1"/>
</dbReference>
<evidence type="ECO:0000313" key="3">
    <source>
        <dbReference type="Proteomes" id="UP000471120"/>
    </source>
</evidence>
<dbReference type="EMBL" id="QRCM01000001">
    <property type="protein sequence ID" value="TXG92954.1"/>
    <property type="molecule type" value="Genomic_DNA"/>
</dbReference>
<dbReference type="GO" id="GO:0015074">
    <property type="term" value="P:DNA integration"/>
    <property type="evidence" value="ECO:0007669"/>
    <property type="project" value="InterPro"/>
</dbReference>
<dbReference type="InterPro" id="IPR013762">
    <property type="entry name" value="Integrase-like_cat_sf"/>
</dbReference>
<keyword evidence="1" id="KW-0233">DNA recombination</keyword>